<dbReference type="Pfam" id="PF00213">
    <property type="entry name" value="OSCP"/>
    <property type="match status" value="1"/>
</dbReference>
<evidence type="ECO:0000256" key="6">
    <source>
        <dbReference type="ARBA" id="ARBA00023065"/>
    </source>
</evidence>
<comment type="caution">
    <text evidence="9">The sequence shown here is derived from an EMBL/GenBank/DDBJ whole genome shotgun (WGS) entry which is preliminary data.</text>
</comment>
<dbReference type="InterPro" id="IPR020781">
    <property type="entry name" value="ATPase_OSCP/d_CS"/>
</dbReference>
<sequence>MALNRLTTAVPKLARGYAAAAAPKPPVTLFGIDGRYATALYTAAARQNALEAVERDLSQLQTLISKDKAVQSFLENPTVAGKAKVEGISALLNKAGKVNPLTKNLFEALNENSRLDQTAKVLSAYAELMSAHRNELSLTVTSAKELDKATLNKIADSLQKSKLAEGKKLLVSNKVKPDILGGILVEIGDKSIDLTVSGKVAKLNKLVTDSI</sequence>
<comment type="subcellular location">
    <subcellularLocation>
        <location evidence="1">Membrane</location>
    </subcellularLocation>
</comment>
<dbReference type="OrthoDB" id="1262810at2759"/>
<keyword evidence="8" id="KW-0066">ATP synthesis</keyword>
<reference evidence="9" key="1">
    <citation type="submission" date="2013-08" db="EMBL/GenBank/DDBJ databases">
        <title>Gene expansion shapes genome architecture in the human pathogen Lichtheimia corymbifera: an evolutionary genomics analysis in the ancient terrestrial Mucorales (Mucoromycotina).</title>
        <authorList>
            <person name="Schwartze V.U."/>
            <person name="Winter S."/>
            <person name="Shelest E."/>
            <person name="Marcet-Houben M."/>
            <person name="Horn F."/>
            <person name="Wehner S."/>
            <person name="Hoffmann K."/>
            <person name="Riege K."/>
            <person name="Sammeth M."/>
            <person name="Nowrousian M."/>
            <person name="Valiante V."/>
            <person name="Linde J."/>
            <person name="Jacobsen I.D."/>
            <person name="Marz M."/>
            <person name="Brakhage A.A."/>
            <person name="Gabaldon T."/>
            <person name="Bocker S."/>
            <person name="Voigt K."/>
        </authorList>
    </citation>
    <scope>NUCLEOTIDE SEQUENCE [LARGE SCALE GENOMIC DNA]</scope>
    <source>
        <strain evidence="9">FSU 9682</strain>
    </source>
</reference>
<dbReference type="GO" id="GO:0046933">
    <property type="term" value="F:proton-transporting ATP synthase activity, rotational mechanism"/>
    <property type="evidence" value="ECO:0007669"/>
    <property type="project" value="EnsemblFungi"/>
</dbReference>
<proteinExistence type="inferred from homology"/>
<evidence type="ECO:0000256" key="1">
    <source>
        <dbReference type="ARBA" id="ARBA00004370"/>
    </source>
</evidence>
<keyword evidence="7" id="KW-0472">Membrane</keyword>
<accession>A0A068RTD8</accession>
<dbReference type="InterPro" id="IPR026015">
    <property type="entry name" value="ATP_synth_OSCP/delta_N_sf"/>
</dbReference>
<dbReference type="InterPro" id="IPR000711">
    <property type="entry name" value="ATPase_OSCP/dsu"/>
</dbReference>
<dbReference type="Proteomes" id="UP000027586">
    <property type="component" value="Unassembled WGS sequence"/>
</dbReference>
<dbReference type="AlphaFoldDB" id="A0A068RTD8"/>
<evidence type="ECO:0000313" key="10">
    <source>
        <dbReference type="Proteomes" id="UP000027586"/>
    </source>
</evidence>
<keyword evidence="10" id="KW-1185">Reference proteome</keyword>
<evidence type="ECO:0000256" key="4">
    <source>
        <dbReference type="ARBA" id="ARBA00022448"/>
    </source>
</evidence>
<protein>
    <recommendedName>
        <fullName evidence="3">ATP synthase subunit 5, mitochondrial</fullName>
    </recommendedName>
</protein>
<keyword evidence="6" id="KW-0406">Ion transport</keyword>
<evidence type="ECO:0000256" key="2">
    <source>
        <dbReference type="ARBA" id="ARBA00007046"/>
    </source>
</evidence>
<dbReference type="SUPFAM" id="SSF47928">
    <property type="entry name" value="N-terminal domain of the delta subunit of the F1F0-ATP synthase"/>
    <property type="match status" value="1"/>
</dbReference>
<dbReference type="EMBL" id="CBTN010000015">
    <property type="protein sequence ID" value="CDH52877.1"/>
    <property type="molecule type" value="Genomic_DNA"/>
</dbReference>
<dbReference type="HAMAP" id="MF_01416">
    <property type="entry name" value="ATP_synth_delta_bact"/>
    <property type="match status" value="1"/>
</dbReference>
<dbReference type="Gene3D" id="1.10.520.20">
    <property type="entry name" value="N-terminal domain of the delta subunit of the F1F0-ATP synthase"/>
    <property type="match status" value="1"/>
</dbReference>
<dbReference type="NCBIfam" id="TIGR01145">
    <property type="entry name" value="ATP_synt_delta"/>
    <property type="match status" value="1"/>
</dbReference>
<evidence type="ECO:0000256" key="7">
    <source>
        <dbReference type="ARBA" id="ARBA00023136"/>
    </source>
</evidence>
<comment type="similarity">
    <text evidence="2">Belongs to the ATPase delta chain family.</text>
</comment>
<dbReference type="PANTHER" id="PTHR11910">
    <property type="entry name" value="ATP SYNTHASE DELTA CHAIN"/>
    <property type="match status" value="1"/>
</dbReference>
<gene>
    <name evidence="9" type="ORF">LCOR_04310.1</name>
</gene>
<evidence type="ECO:0000256" key="8">
    <source>
        <dbReference type="ARBA" id="ARBA00023310"/>
    </source>
</evidence>
<dbReference type="GO" id="GO:0005743">
    <property type="term" value="C:mitochondrial inner membrane"/>
    <property type="evidence" value="ECO:0007669"/>
    <property type="project" value="EnsemblFungi"/>
</dbReference>
<evidence type="ECO:0000313" key="9">
    <source>
        <dbReference type="EMBL" id="CDH52877.1"/>
    </source>
</evidence>
<name>A0A068RTD8_9FUNG</name>
<keyword evidence="4" id="KW-0813">Transport</keyword>
<evidence type="ECO:0000256" key="3">
    <source>
        <dbReference type="ARBA" id="ARBA00014723"/>
    </source>
</evidence>
<keyword evidence="5" id="KW-0375">Hydrogen ion transport</keyword>
<organism evidence="9 10">
    <name type="scientific">Lichtheimia corymbifera JMRC:FSU:9682</name>
    <dbReference type="NCBI Taxonomy" id="1263082"/>
    <lineage>
        <taxon>Eukaryota</taxon>
        <taxon>Fungi</taxon>
        <taxon>Fungi incertae sedis</taxon>
        <taxon>Mucoromycota</taxon>
        <taxon>Mucoromycotina</taxon>
        <taxon>Mucoromycetes</taxon>
        <taxon>Mucorales</taxon>
        <taxon>Lichtheimiaceae</taxon>
        <taxon>Lichtheimia</taxon>
    </lineage>
</organism>
<dbReference type="GO" id="GO:0045259">
    <property type="term" value="C:proton-transporting ATP synthase complex"/>
    <property type="evidence" value="ECO:0007669"/>
    <property type="project" value="EnsemblFungi"/>
</dbReference>
<dbReference type="STRING" id="1263082.A0A068RTD8"/>
<dbReference type="PRINTS" id="PR00125">
    <property type="entry name" value="ATPASEDELTA"/>
</dbReference>
<dbReference type="VEuPathDB" id="FungiDB:LCOR_04310.1"/>
<evidence type="ECO:0000256" key="5">
    <source>
        <dbReference type="ARBA" id="ARBA00022781"/>
    </source>
</evidence>
<dbReference type="PROSITE" id="PS00389">
    <property type="entry name" value="ATPASE_DELTA"/>
    <property type="match status" value="1"/>
</dbReference>